<sequence length="101" mass="10673">MPSVLVGLLRVVGIGGMALVIGSTTLNAVVTTIEKKNMVKHGKPCGICKGKGFYMCKLCKASGTIKWSPLHDPVAINPCRCPTCDGNFIQRCLNCLGCGYA</sequence>
<keyword evidence="3" id="KW-1185">Reference proteome</keyword>
<keyword evidence="1" id="KW-0472">Membrane</keyword>
<proteinExistence type="predicted"/>
<keyword evidence="1" id="KW-1133">Transmembrane helix</keyword>
<evidence type="ECO:0000256" key="1">
    <source>
        <dbReference type="SAM" id="Phobius"/>
    </source>
</evidence>
<gene>
    <name evidence="2" type="ORF">LIER_11989</name>
</gene>
<reference evidence="2 3" key="1">
    <citation type="submission" date="2024-01" db="EMBL/GenBank/DDBJ databases">
        <title>The complete chloroplast genome sequence of Lithospermum erythrorhizon: insights into the phylogenetic relationship among Boraginaceae species and the maternal lineages of purple gromwells.</title>
        <authorList>
            <person name="Okada T."/>
            <person name="Watanabe K."/>
        </authorList>
    </citation>
    <scope>NUCLEOTIDE SEQUENCE [LARGE SCALE GENOMIC DNA]</scope>
</reference>
<evidence type="ECO:0000313" key="3">
    <source>
        <dbReference type="Proteomes" id="UP001454036"/>
    </source>
</evidence>
<protein>
    <submittedName>
        <fullName evidence="2">Uncharacterized protein</fullName>
    </submittedName>
</protein>
<comment type="caution">
    <text evidence="2">The sequence shown here is derived from an EMBL/GenBank/DDBJ whole genome shotgun (WGS) entry which is preliminary data.</text>
</comment>
<evidence type="ECO:0000313" key="2">
    <source>
        <dbReference type="EMBL" id="GAA0153847.1"/>
    </source>
</evidence>
<feature type="transmembrane region" description="Helical" evidence="1">
    <location>
        <begin position="12"/>
        <end position="33"/>
    </location>
</feature>
<keyword evidence="1" id="KW-0812">Transmembrane</keyword>
<organism evidence="2 3">
    <name type="scientific">Lithospermum erythrorhizon</name>
    <name type="common">Purple gromwell</name>
    <name type="synonym">Lithospermum officinale var. erythrorhizon</name>
    <dbReference type="NCBI Taxonomy" id="34254"/>
    <lineage>
        <taxon>Eukaryota</taxon>
        <taxon>Viridiplantae</taxon>
        <taxon>Streptophyta</taxon>
        <taxon>Embryophyta</taxon>
        <taxon>Tracheophyta</taxon>
        <taxon>Spermatophyta</taxon>
        <taxon>Magnoliopsida</taxon>
        <taxon>eudicotyledons</taxon>
        <taxon>Gunneridae</taxon>
        <taxon>Pentapetalae</taxon>
        <taxon>asterids</taxon>
        <taxon>lamiids</taxon>
        <taxon>Boraginales</taxon>
        <taxon>Boraginaceae</taxon>
        <taxon>Boraginoideae</taxon>
        <taxon>Lithospermeae</taxon>
        <taxon>Lithospermum</taxon>
    </lineage>
</organism>
<name>A0AAV3PQ30_LITER</name>
<dbReference type="Proteomes" id="UP001454036">
    <property type="component" value="Unassembled WGS sequence"/>
</dbReference>
<dbReference type="EMBL" id="BAABME010002265">
    <property type="protein sequence ID" value="GAA0153847.1"/>
    <property type="molecule type" value="Genomic_DNA"/>
</dbReference>
<dbReference type="InterPro" id="IPR036410">
    <property type="entry name" value="HSP_DnaJ_Cys-rich_dom_sf"/>
</dbReference>
<dbReference type="SUPFAM" id="SSF57938">
    <property type="entry name" value="DnaJ/Hsp40 cysteine-rich domain"/>
    <property type="match status" value="1"/>
</dbReference>
<dbReference type="AlphaFoldDB" id="A0AAV3PQ30"/>
<accession>A0AAV3PQ30</accession>
<dbReference type="PANTHER" id="PTHR15852">
    <property type="entry name" value="PLASTID TRANSCRIPTIONALLY ACTIVE PROTEIN"/>
    <property type="match status" value="1"/>
</dbReference>
<dbReference type="PANTHER" id="PTHR15852:SF29">
    <property type="entry name" value="PLASTID TRANSCRIPTIONALLY ACTIVE PROTEIN"/>
    <property type="match status" value="1"/>
</dbReference>